<dbReference type="PANTHER" id="PTHR41533">
    <property type="entry name" value="L,D-TRANSPEPTIDASE HI_1667-RELATED"/>
    <property type="match status" value="1"/>
</dbReference>
<dbReference type="EMBL" id="BSNC01000003">
    <property type="protein sequence ID" value="GLP95478.1"/>
    <property type="molecule type" value="Genomic_DNA"/>
</dbReference>
<feature type="active site" description="Nucleophile" evidence="7">
    <location>
        <position position="379"/>
    </location>
</feature>
<protein>
    <recommendedName>
        <fullName evidence="9">L,D-TPase catalytic domain-containing protein</fullName>
    </recommendedName>
</protein>
<name>A0AA37RUL9_9GAMM</name>
<reference evidence="10" key="2">
    <citation type="submission" date="2023-01" db="EMBL/GenBank/DDBJ databases">
        <title>Draft genome sequence of Paraferrimonas sedimenticola strain NBRC 101628.</title>
        <authorList>
            <person name="Sun Q."/>
            <person name="Mori K."/>
        </authorList>
    </citation>
    <scope>NUCLEOTIDE SEQUENCE</scope>
    <source>
        <strain evidence="10">NBRC 101628</strain>
    </source>
</reference>
<evidence type="ECO:0000256" key="4">
    <source>
        <dbReference type="ARBA" id="ARBA00022960"/>
    </source>
</evidence>
<dbReference type="Gene3D" id="1.10.101.10">
    <property type="entry name" value="PGBD-like superfamily/PGBD"/>
    <property type="match status" value="1"/>
</dbReference>
<dbReference type="RefSeq" id="WP_095505484.1">
    <property type="nucleotide sequence ID" value="NZ_BSNC01000003.1"/>
</dbReference>
<dbReference type="GO" id="GO:0008360">
    <property type="term" value="P:regulation of cell shape"/>
    <property type="evidence" value="ECO:0007669"/>
    <property type="project" value="UniProtKB-UniRule"/>
</dbReference>
<organism evidence="10 11">
    <name type="scientific">Paraferrimonas sedimenticola</name>
    <dbReference type="NCBI Taxonomy" id="375674"/>
    <lineage>
        <taxon>Bacteria</taxon>
        <taxon>Pseudomonadati</taxon>
        <taxon>Pseudomonadota</taxon>
        <taxon>Gammaproteobacteria</taxon>
        <taxon>Alteromonadales</taxon>
        <taxon>Ferrimonadaceae</taxon>
        <taxon>Paraferrimonas</taxon>
    </lineage>
</organism>
<dbReference type="InterPro" id="IPR052905">
    <property type="entry name" value="LD-transpeptidase_YkuD-like"/>
</dbReference>
<dbReference type="InterPro" id="IPR038063">
    <property type="entry name" value="Transpep_catalytic_dom"/>
</dbReference>
<keyword evidence="3" id="KW-0808">Transferase</keyword>
<keyword evidence="8" id="KW-0732">Signal</keyword>
<gene>
    <name evidence="10" type="ORF">GCM10007895_07840</name>
</gene>
<dbReference type="SUPFAM" id="SSF47090">
    <property type="entry name" value="PGBD-like"/>
    <property type="match status" value="1"/>
</dbReference>
<evidence type="ECO:0000256" key="3">
    <source>
        <dbReference type="ARBA" id="ARBA00022679"/>
    </source>
</evidence>
<dbReference type="Gene3D" id="2.40.440.10">
    <property type="entry name" value="L,D-transpeptidase catalytic domain-like"/>
    <property type="match status" value="1"/>
</dbReference>
<dbReference type="InterPro" id="IPR036366">
    <property type="entry name" value="PGBDSf"/>
</dbReference>
<reference evidence="10" key="1">
    <citation type="journal article" date="2014" name="Int. J. Syst. Evol. Microbiol.">
        <title>Complete genome sequence of Corynebacterium casei LMG S-19264T (=DSM 44701T), isolated from a smear-ripened cheese.</title>
        <authorList>
            <consortium name="US DOE Joint Genome Institute (JGI-PGF)"/>
            <person name="Walter F."/>
            <person name="Albersmeier A."/>
            <person name="Kalinowski J."/>
            <person name="Ruckert C."/>
        </authorList>
    </citation>
    <scope>NUCLEOTIDE SEQUENCE</scope>
    <source>
        <strain evidence="10">NBRC 101628</strain>
    </source>
</reference>
<dbReference type="GO" id="GO:0004180">
    <property type="term" value="F:carboxypeptidase activity"/>
    <property type="evidence" value="ECO:0007669"/>
    <property type="project" value="UniProtKB-ARBA"/>
</dbReference>
<dbReference type="InterPro" id="IPR002477">
    <property type="entry name" value="Peptidoglycan-bd-like"/>
</dbReference>
<evidence type="ECO:0000256" key="1">
    <source>
        <dbReference type="ARBA" id="ARBA00004752"/>
    </source>
</evidence>
<dbReference type="CDD" id="cd16913">
    <property type="entry name" value="YkuD_like"/>
    <property type="match status" value="1"/>
</dbReference>
<keyword evidence="11" id="KW-1185">Reference proteome</keyword>
<dbReference type="Pfam" id="PF03734">
    <property type="entry name" value="YkuD"/>
    <property type="match status" value="1"/>
</dbReference>
<dbReference type="PANTHER" id="PTHR41533:SF1">
    <property type="entry name" value="L,D-TRANSPEPTIDASE YCBB-RELATED"/>
    <property type="match status" value="1"/>
</dbReference>
<evidence type="ECO:0000256" key="2">
    <source>
        <dbReference type="ARBA" id="ARBA00005992"/>
    </source>
</evidence>
<dbReference type="GO" id="GO:0009252">
    <property type="term" value="P:peptidoglycan biosynthetic process"/>
    <property type="evidence" value="ECO:0007669"/>
    <property type="project" value="UniProtKB-KW"/>
</dbReference>
<evidence type="ECO:0000256" key="6">
    <source>
        <dbReference type="ARBA" id="ARBA00023316"/>
    </source>
</evidence>
<dbReference type="InterPro" id="IPR036365">
    <property type="entry name" value="PGBD-like_sf"/>
</dbReference>
<keyword evidence="4 7" id="KW-0133">Cell shape</keyword>
<dbReference type="SUPFAM" id="SSF141523">
    <property type="entry name" value="L,D-transpeptidase catalytic domain-like"/>
    <property type="match status" value="1"/>
</dbReference>
<dbReference type="PROSITE" id="PS52029">
    <property type="entry name" value="LD_TPASE"/>
    <property type="match status" value="1"/>
</dbReference>
<evidence type="ECO:0000256" key="5">
    <source>
        <dbReference type="ARBA" id="ARBA00022984"/>
    </source>
</evidence>
<accession>A0AA37RUL9</accession>
<comment type="caution">
    <text evidence="10">The sequence shown here is derived from an EMBL/GenBank/DDBJ whole genome shotgun (WGS) entry which is preliminary data.</text>
</comment>
<evidence type="ECO:0000256" key="7">
    <source>
        <dbReference type="PROSITE-ProRule" id="PRU01373"/>
    </source>
</evidence>
<evidence type="ECO:0000313" key="11">
    <source>
        <dbReference type="Proteomes" id="UP001161422"/>
    </source>
</evidence>
<evidence type="ECO:0000256" key="8">
    <source>
        <dbReference type="SAM" id="SignalP"/>
    </source>
</evidence>
<proteinExistence type="inferred from homology"/>
<keyword evidence="5 7" id="KW-0573">Peptidoglycan synthesis</keyword>
<dbReference type="GO" id="GO:0016740">
    <property type="term" value="F:transferase activity"/>
    <property type="evidence" value="ECO:0007669"/>
    <property type="project" value="UniProtKB-KW"/>
</dbReference>
<dbReference type="Proteomes" id="UP001161422">
    <property type="component" value="Unassembled WGS sequence"/>
</dbReference>
<feature type="domain" description="L,D-TPase catalytic" evidence="9">
    <location>
        <begin position="228"/>
        <end position="401"/>
    </location>
</feature>
<evidence type="ECO:0000313" key="10">
    <source>
        <dbReference type="EMBL" id="GLP95478.1"/>
    </source>
</evidence>
<comment type="similarity">
    <text evidence="2">Belongs to the YkuD family.</text>
</comment>
<dbReference type="GO" id="GO:0071555">
    <property type="term" value="P:cell wall organization"/>
    <property type="evidence" value="ECO:0007669"/>
    <property type="project" value="UniProtKB-UniRule"/>
</dbReference>
<evidence type="ECO:0000259" key="9">
    <source>
        <dbReference type="PROSITE" id="PS52029"/>
    </source>
</evidence>
<dbReference type="InterPro" id="IPR005490">
    <property type="entry name" value="LD_TPept_cat_dom"/>
</dbReference>
<comment type="pathway">
    <text evidence="1 7">Cell wall biogenesis; peptidoglycan biosynthesis.</text>
</comment>
<dbReference type="Pfam" id="PF01471">
    <property type="entry name" value="PG_binding_1"/>
    <property type="match status" value="1"/>
</dbReference>
<feature type="active site" description="Proton donor/acceptor" evidence="7">
    <location>
        <position position="360"/>
    </location>
</feature>
<feature type="chain" id="PRO_5041443234" description="L,D-TPase catalytic domain-containing protein" evidence="8">
    <location>
        <begin position="23"/>
        <end position="463"/>
    </location>
</feature>
<dbReference type="AlphaFoldDB" id="A0AA37RUL9"/>
<keyword evidence="6 7" id="KW-0961">Cell wall biogenesis/degradation</keyword>
<sequence length="463" mass="53503">MMRSAGLLCCFALLFVCAELNAEPTQAINHFSREHYHQHMTVLQAAYPQAELRYQHSSLKPHGFEQELEWHQVYSFWQAYQPGPQLPDLANFGPVNATALTSALLRHPQLEGTVERLQQLRLLQRYPWQPVKLARWFIAGHNHQQIQTFKQRLILLGDLEADANPDELFDLQLLDAVERFQQRHGLTVDGVIGPKTAQWLNFSPAQRAHRLASDLISDAYLQAHLPSHYVLINLAGYQLNLVLDGQPRFQSRVVVGMPSRPTPVMQSSVRSLVLKPSWNVPGKLVWRDVMPRARRQPNYLSSYGFEVRDRNGQKLSLIDNDWNDFSHIDLPIRVKQNAGPKNALGQVKFYLNNERAIYLHDTPQQSLFDKPERAFSSGCVRVENAMQLAQTLADFQPISRRYWPRKQATPAPDQWLKLDQPIPVFMVYRRSWQETQGLTQFRRDVYALEQNSQQNWVSSSQND</sequence>
<feature type="signal peptide" evidence="8">
    <location>
        <begin position="1"/>
        <end position="22"/>
    </location>
</feature>